<dbReference type="InterPro" id="IPR028359">
    <property type="entry name" value="UDP_ManNAc/GlcNAc_DH"/>
</dbReference>
<keyword evidence="2" id="KW-0520">NAD</keyword>
<dbReference type="PIRSF" id="PIRSF500136">
    <property type="entry name" value="UDP_ManNAc_DH"/>
    <property type="match status" value="1"/>
</dbReference>
<dbReference type="InterPro" id="IPR001732">
    <property type="entry name" value="UDP-Glc/GDP-Man_DH_N"/>
</dbReference>
<dbReference type="InterPro" id="IPR014026">
    <property type="entry name" value="UDP-Glc/GDP-Man_DH_dimer"/>
</dbReference>
<dbReference type="AlphaFoldDB" id="A0A4R6ZEY3"/>
<dbReference type="SMART" id="SM00984">
    <property type="entry name" value="UDPG_MGDP_dh_C"/>
    <property type="match status" value="1"/>
</dbReference>
<dbReference type="InterPro" id="IPR008927">
    <property type="entry name" value="6-PGluconate_DH-like_C_sf"/>
</dbReference>
<organism evidence="5 6">
    <name type="scientific">Listeria rocourtiae</name>
    <dbReference type="NCBI Taxonomy" id="647910"/>
    <lineage>
        <taxon>Bacteria</taxon>
        <taxon>Bacillati</taxon>
        <taxon>Bacillota</taxon>
        <taxon>Bacilli</taxon>
        <taxon>Bacillales</taxon>
        <taxon>Listeriaceae</taxon>
        <taxon>Listeria</taxon>
    </lineage>
</organism>
<evidence type="ECO:0000256" key="2">
    <source>
        <dbReference type="ARBA" id="ARBA00023027"/>
    </source>
</evidence>
<keyword evidence="1" id="KW-0560">Oxidoreductase</keyword>
<evidence type="ECO:0000256" key="3">
    <source>
        <dbReference type="PIRNR" id="PIRNR000124"/>
    </source>
</evidence>
<dbReference type="Pfam" id="PF03720">
    <property type="entry name" value="UDPG_MGDP_dh_C"/>
    <property type="match status" value="1"/>
</dbReference>
<dbReference type="InterPro" id="IPR017476">
    <property type="entry name" value="UDP-Glc/GDP-Man"/>
</dbReference>
<gene>
    <name evidence="5" type="ORF">DFP96_1206</name>
</gene>
<dbReference type="GO" id="GO:0016616">
    <property type="term" value="F:oxidoreductase activity, acting on the CH-OH group of donors, NAD or NADP as acceptor"/>
    <property type="evidence" value="ECO:0007669"/>
    <property type="project" value="InterPro"/>
</dbReference>
<dbReference type="Pfam" id="PF00984">
    <property type="entry name" value="UDPG_MGDP_dh"/>
    <property type="match status" value="1"/>
</dbReference>
<dbReference type="EMBL" id="SNZK01000020">
    <property type="protein sequence ID" value="TDR50562.1"/>
    <property type="molecule type" value="Genomic_DNA"/>
</dbReference>
<dbReference type="SUPFAM" id="SSF51735">
    <property type="entry name" value="NAD(P)-binding Rossmann-fold domains"/>
    <property type="match status" value="1"/>
</dbReference>
<comment type="similarity">
    <text evidence="3">Belongs to the UDP-glucose/GDP-mannose dehydrogenase family.</text>
</comment>
<reference evidence="5 6" key="1">
    <citation type="submission" date="2019-03" db="EMBL/GenBank/DDBJ databases">
        <title>Genomic Encyclopedia of Type Strains, Phase III (KMG-III): the genomes of soil and plant-associated and newly described type strains.</title>
        <authorList>
            <person name="Whitman W."/>
        </authorList>
    </citation>
    <scope>NUCLEOTIDE SEQUENCE [LARGE SCALE GENOMIC DNA]</scope>
    <source>
        <strain evidence="5 6">CECT 7972</strain>
    </source>
</reference>
<dbReference type="Gene3D" id="3.40.50.720">
    <property type="entry name" value="NAD(P)-binding Rossmann-like Domain"/>
    <property type="match status" value="2"/>
</dbReference>
<dbReference type="PIRSF" id="PIRSF000124">
    <property type="entry name" value="UDPglc_GDPman_dh"/>
    <property type="match status" value="1"/>
</dbReference>
<evidence type="ECO:0000313" key="6">
    <source>
        <dbReference type="Proteomes" id="UP000295558"/>
    </source>
</evidence>
<dbReference type="OrthoDB" id="9803238at2"/>
<dbReference type="GO" id="GO:0051287">
    <property type="term" value="F:NAD binding"/>
    <property type="evidence" value="ECO:0007669"/>
    <property type="project" value="InterPro"/>
</dbReference>
<dbReference type="STRING" id="1265846.PROCOU_13418"/>
<keyword evidence="6" id="KW-1185">Reference proteome</keyword>
<dbReference type="InterPro" id="IPR036220">
    <property type="entry name" value="UDP-Glc/GDP-Man_DH_C_sf"/>
</dbReference>
<dbReference type="PANTHER" id="PTHR43491">
    <property type="entry name" value="UDP-N-ACETYL-D-MANNOSAMINE DEHYDROGENASE"/>
    <property type="match status" value="1"/>
</dbReference>
<evidence type="ECO:0000256" key="1">
    <source>
        <dbReference type="ARBA" id="ARBA00023002"/>
    </source>
</evidence>
<dbReference type="Proteomes" id="UP000295558">
    <property type="component" value="Unassembled WGS sequence"/>
</dbReference>
<dbReference type="GO" id="GO:0016628">
    <property type="term" value="F:oxidoreductase activity, acting on the CH-CH group of donors, NAD or NADP as acceptor"/>
    <property type="evidence" value="ECO:0007669"/>
    <property type="project" value="InterPro"/>
</dbReference>
<dbReference type="RefSeq" id="WP_077913434.1">
    <property type="nucleotide sequence ID" value="NZ_JAASUO010000028.1"/>
</dbReference>
<dbReference type="SUPFAM" id="SSF48179">
    <property type="entry name" value="6-phosphogluconate dehydrogenase C-terminal domain-like"/>
    <property type="match status" value="1"/>
</dbReference>
<dbReference type="NCBIfam" id="TIGR03026">
    <property type="entry name" value="NDP-sugDHase"/>
    <property type="match status" value="1"/>
</dbReference>
<proteinExistence type="inferred from homology"/>
<dbReference type="InterPro" id="IPR036291">
    <property type="entry name" value="NAD(P)-bd_dom_sf"/>
</dbReference>
<comment type="caution">
    <text evidence="5">The sequence shown here is derived from an EMBL/GenBank/DDBJ whole genome shotgun (WGS) entry which is preliminary data.</text>
</comment>
<dbReference type="PANTHER" id="PTHR43491:SF1">
    <property type="entry name" value="UDP-N-ACETYL-D-MANNOSAMINE DEHYDROGENASE"/>
    <property type="match status" value="1"/>
</dbReference>
<dbReference type="InterPro" id="IPR014027">
    <property type="entry name" value="UDP-Glc/GDP-Man_DH_C"/>
</dbReference>
<accession>A0A4R6ZEY3</accession>
<sequence>MTYTRLKTKTTVSNYDILTNKILQKEAVIGVIGMGYVGLPLAMEFVSEGFQVIGVDLDVGKVETLSRGKSHIIDIPEVVIGEALKNQRFQATVDYQKLANANIISICVPTPLTKSHEPDMSYINDTVSRLKSVIQKGTLLVLESTTYPGTTRDLIYAEFEKEGWTTGEDLFICFSPERIDPGNKQFKPREVPKVVGGMTKKCSALGQLYYENAFDTVIPVSTPEIAEMTKLLENTFRSINIAFINEMSLLAEQLGIDLWEAIDAAKTKPFGFMPFYPGPGVGGHCIPLDPMYLYWKGKEKNFFSRFIDLAQQVNTSMPKHVVEIVGKSLNKQGKSLSQSRILIVGMAYKSDIDDVRESPALHVYEYLKEGNAKLTVLDPFVPSFRDASGDTVYTVSEIADLEAYDGVIIMTKHSTINYDQILATSPCIIDTRNVWKEQHAHVHKIGQA</sequence>
<protein>
    <submittedName>
        <fullName evidence="5">UDP-N-acetyl-D-glucosamine dehydrogenase</fullName>
    </submittedName>
</protein>
<name>A0A4R6ZEY3_9LIST</name>
<dbReference type="SUPFAM" id="SSF52413">
    <property type="entry name" value="UDP-glucose/GDP-mannose dehydrogenase C-terminal domain"/>
    <property type="match status" value="1"/>
</dbReference>
<dbReference type="Pfam" id="PF03721">
    <property type="entry name" value="UDPG_MGDP_dh_N"/>
    <property type="match status" value="1"/>
</dbReference>
<evidence type="ECO:0000259" key="4">
    <source>
        <dbReference type="SMART" id="SM00984"/>
    </source>
</evidence>
<evidence type="ECO:0000313" key="5">
    <source>
        <dbReference type="EMBL" id="TDR50562.1"/>
    </source>
</evidence>
<dbReference type="GO" id="GO:0000271">
    <property type="term" value="P:polysaccharide biosynthetic process"/>
    <property type="evidence" value="ECO:0007669"/>
    <property type="project" value="InterPro"/>
</dbReference>
<feature type="domain" description="UDP-glucose/GDP-mannose dehydrogenase C-terminal" evidence="4">
    <location>
        <begin position="342"/>
        <end position="437"/>
    </location>
</feature>